<dbReference type="AlphaFoldDB" id="A0A1I0ZAS5"/>
<name>A0A1I0ZAS5_9CLOT</name>
<dbReference type="STRING" id="84698.SAMN04488528_101820"/>
<dbReference type="InterPro" id="IPR045865">
    <property type="entry name" value="ACT-like_dom_sf"/>
</dbReference>
<dbReference type="EMBL" id="FOKI01000018">
    <property type="protein sequence ID" value="SFB21518.1"/>
    <property type="molecule type" value="Genomic_DNA"/>
</dbReference>
<dbReference type="InterPro" id="IPR027271">
    <property type="entry name" value="Acetolactate_synth/TF_NikR_C"/>
</dbReference>
<evidence type="ECO:0000313" key="2">
    <source>
        <dbReference type="Proteomes" id="UP000198619"/>
    </source>
</evidence>
<organism evidence="1 2">
    <name type="scientific">Clostridium frigidicarnis</name>
    <dbReference type="NCBI Taxonomy" id="84698"/>
    <lineage>
        <taxon>Bacteria</taxon>
        <taxon>Bacillati</taxon>
        <taxon>Bacillota</taxon>
        <taxon>Clostridia</taxon>
        <taxon>Eubacteriales</taxon>
        <taxon>Clostridiaceae</taxon>
        <taxon>Clostridium</taxon>
    </lineage>
</organism>
<dbReference type="Gene3D" id="3.30.70.1150">
    <property type="entry name" value="ACT-like. Chain A, domain 2"/>
    <property type="match status" value="1"/>
</dbReference>
<dbReference type="SUPFAM" id="SSF55021">
    <property type="entry name" value="ACT-like"/>
    <property type="match status" value="1"/>
</dbReference>
<dbReference type="Pfam" id="PF21699">
    <property type="entry name" value="TM1266-like"/>
    <property type="match status" value="1"/>
</dbReference>
<evidence type="ECO:0000313" key="1">
    <source>
        <dbReference type="EMBL" id="SFB21518.1"/>
    </source>
</evidence>
<gene>
    <name evidence="1" type="ORF">SAMN04488528_101820</name>
</gene>
<accession>A0A1I0ZAS5</accession>
<dbReference type="Proteomes" id="UP000198619">
    <property type="component" value="Unassembled WGS sequence"/>
</dbReference>
<dbReference type="InterPro" id="IPR023860">
    <property type="entry name" value="FeFe-hyd_TM1266"/>
</dbReference>
<dbReference type="OrthoDB" id="9796135at2"/>
<protein>
    <submittedName>
        <fullName evidence="1">Putative iron-only hydrogenase system regulator</fullName>
    </submittedName>
</protein>
<sequence length="81" mass="8748">METRVGVVGIVVEDLTSVPMVNDILHNFSHIIVGRMGIPYREKEISVISLIVDGTTDEISSLTGKLGKLNGINVKSAITKK</sequence>
<reference evidence="1 2" key="1">
    <citation type="submission" date="2016-10" db="EMBL/GenBank/DDBJ databases">
        <authorList>
            <person name="de Groot N.N."/>
        </authorList>
    </citation>
    <scope>NUCLEOTIDE SEQUENCE [LARGE SCALE GENOMIC DNA]</scope>
    <source>
        <strain evidence="1 2">DSM 12271</strain>
    </source>
</reference>
<dbReference type="RefSeq" id="WP_090041670.1">
    <property type="nucleotide sequence ID" value="NZ_FOKI01000018.1"/>
</dbReference>
<dbReference type="NCBIfam" id="TIGR03959">
    <property type="entry name" value="hyd_TM1266"/>
    <property type="match status" value="1"/>
</dbReference>
<proteinExistence type="predicted"/>
<keyword evidence="2" id="KW-1185">Reference proteome</keyword>